<evidence type="ECO:0000313" key="2">
    <source>
        <dbReference type="Proteomes" id="UP001498398"/>
    </source>
</evidence>
<accession>A0ABR1JB50</accession>
<comment type="caution">
    <text evidence="1">The sequence shown here is derived from an EMBL/GenBank/DDBJ whole genome shotgun (WGS) entry which is preliminary data.</text>
</comment>
<dbReference type="Proteomes" id="UP001498398">
    <property type="component" value="Unassembled WGS sequence"/>
</dbReference>
<proteinExistence type="predicted"/>
<sequence>MGEMARILTLSQKPLEALLPSVPPSSFSSLTSVGFPHLPPTFLSSPLPLPANFRHKSSRHLVLFILGTPYHDFFASGITVRRGRYCVCNAEASPTLLYPRSLQDRRWLYLATWINVVTRIP</sequence>
<evidence type="ECO:0000313" key="1">
    <source>
        <dbReference type="EMBL" id="KAK7455771.1"/>
    </source>
</evidence>
<keyword evidence="2" id="KW-1185">Reference proteome</keyword>
<name>A0ABR1JB50_9AGAR</name>
<gene>
    <name evidence="1" type="ORF">VKT23_010803</name>
</gene>
<reference evidence="1 2" key="1">
    <citation type="submission" date="2024-01" db="EMBL/GenBank/DDBJ databases">
        <title>A draft genome for the cacao thread blight pathogen Marasmiellus scandens.</title>
        <authorList>
            <person name="Baruah I.K."/>
            <person name="Leung J."/>
            <person name="Bukari Y."/>
            <person name="Amoako-Attah I."/>
            <person name="Meinhardt L.W."/>
            <person name="Bailey B.A."/>
            <person name="Cohen S.P."/>
        </authorList>
    </citation>
    <scope>NUCLEOTIDE SEQUENCE [LARGE SCALE GENOMIC DNA]</scope>
    <source>
        <strain evidence="1 2">GH-19</strain>
    </source>
</reference>
<protein>
    <submittedName>
        <fullName evidence="1">Uncharacterized protein</fullName>
    </submittedName>
</protein>
<organism evidence="1 2">
    <name type="scientific">Marasmiellus scandens</name>
    <dbReference type="NCBI Taxonomy" id="2682957"/>
    <lineage>
        <taxon>Eukaryota</taxon>
        <taxon>Fungi</taxon>
        <taxon>Dikarya</taxon>
        <taxon>Basidiomycota</taxon>
        <taxon>Agaricomycotina</taxon>
        <taxon>Agaricomycetes</taxon>
        <taxon>Agaricomycetidae</taxon>
        <taxon>Agaricales</taxon>
        <taxon>Marasmiineae</taxon>
        <taxon>Omphalotaceae</taxon>
        <taxon>Marasmiellus</taxon>
    </lineage>
</organism>
<dbReference type="EMBL" id="JBANRG010000022">
    <property type="protein sequence ID" value="KAK7455771.1"/>
    <property type="molecule type" value="Genomic_DNA"/>
</dbReference>